<dbReference type="InterPro" id="IPR005537">
    <property type="entry name" value="RAMP_III_fam"/>
</dbReference>
<dbReference type="Pfam" id="PF03787">
    <property type="entry name" value="RAMPs"/>
    <property type="match status" value="1"/>
</dbReference>
<dbReference type="OrthoDB" id="9813956at2"/>
<dbReference type="InterPro" id="IPR010172">
    <property type="entry name" value="CRISPR-assoc_prot_TM1791"/>
</dbReference>
<dbReference type="PANTHER" id="PTHR39965">
    <property type="entry name" value="CRISPR SYSTEM CMR SUBUNIT CMR6"/>
    <property type="match status" value="1"/>
</dbReference>
<dbReference type="EMBL" id="FOOK01000001">
    <property type="protein sequence ID" value="SFF63076.1"/>
    <property type="molecule type" value="Genomic_DNA"/>
</dbReference>
<evidence type="ECO:0000313" key="3">
    <source>
        <dbReference type="EMBL" id="SFF63076.1"/>
    </source>
</evidence>
<keyword evidence="4" id="KW-1185">Reference proteome</keyword>
<dbReference type="STRING" id="201973.SAMN04488025_10138"/>
<dbReference type="NCBIfam" id="TIGR01898">
    <property type="entry name" value="cas_TM1791_cmr6"/>
    <property type="match status" value="1"/>
</dbReference>
<dbReference type="PANTHER" id="PTHR39965:SF1">
    <property type="entry name" value="CRISPR SYSTEM CMR SUBUNIT CMR6"/>
    <property type="match status" value="1"/>
</dbReference>
<feature type="domain" description="CRISPR type III-associated protein" evidence="2">
    <location>
        <begin position="97"/>
        <end position="262"/>
    </location>
</feature>
<dbReference type="Proteomes" id="UP000198661">
    <property type="component" value="Unassembled WGS sequence"/>
</dbReference>
<evidence type="ECO:0000259" key="2">
    <source>
        <dbReference type="Pfam" id="PF03787"/>
    </source>
</evidence>
<proteinExistence type="predicted"/>
<accession>A0A1I2KDS6</accession>
<evidence type="ECO:0000256" key="1">
    <source>
        <dbReference type="ARBA" id="ARBA00023118"/>
    </source>
</evidence>
<dbReference type="RefSeq" id="WP_092035309.1">
    <property type="nucleotide sequence ID" value="NZ_FOOK01000001.1"/>
</dbReference>
<protein>
    <submittedName>
        <fullName evidence="3">CRISPR-associated protein, Cmr6 family</fullName>
    </submittedName>
</protein>
<reference evidence="3 4" key="1">
    <citation type="submission" date="2016-10" db="EMBL/GenBank/DDBJ databases">
        <authorList>
            <person name="de Groot N.N."/>
        </authorList>
    </citation>
    <scope>NUCLEOTIDE SEQUENCE [LARGE SCALE GENOMIC DNA]</scope>
    <source>
        <strain evidence="3 4">DSM 44945</strain>
    </source>
</reference>
<name>A0A1I2KDS6_9BACL</name>
<sequence length="268" mass="30484">MKMEGRTPLYNDGRSFPHKMPDTAHTGLWYDKFCNRWKVYVDKNSEKNFWELGNRKADWIQTVTKKRCGDKHLIQEAVERMEALVRARSGRLMYARTEGRFVTGLGRSHPVENGLVWHPVLGTPYLPGSSVKGMVRDWAEKWTGGSEIDRIFGSKHTDSSKHIGSVVFFDALPRAAVKLEIDVMTPHFAPYYRDPKKHPPVERYAPIPIPFLTVSEGQSFVFAVAPRKKEDQCDVDKVMNWLKEALEWIGAGAKTSVGYGRFVVDGGV</sequence>
<evidence type="ECO:0000313" key="4">
    <source>
        <dbReference type="Proteomes" id="UP000198661"/>
    </source>
</evidence>
<dbReference type="AlphaFoldDB" id="A0A1I2KDS6"/>
<organism evidence="3 4">
    <name type="scientific">Planifilum fulgidum</name>
    <dbReference type="NCBI Taxonomy" id="201973"/>
    <lineage>
        <taxon>Bacteria</taxon>
        <taxon>Bacillati</taxon>
        <taxon>Bacillota</taxon>
        <taxon>Bacilli</taxon>
        <taxon>Bacillales</taxon>
        <taxon>Thermoactinomycetaceae</taxon>
        <taxon>Planifilum</taxon>
    </lineage>
</organism>
<keyword evidence="1" id="KW-0051">Antiviral defense</keyword>
<gene>
    <name evidence="3" type="ORF">SAMN04488025_10138</name>
</gene>
<dbReference type="GO" id="GO:0051607">
    <property type="term" value="P:defense response to virus"/>
    <property type="evidence" value="ECO:0007669"/>
    <property type="project" value="UniProtKB-KW"/>
</dbReference>